<dbReference type="RefSeq" id="WP_182042929.1">
    <property type="nucleotide sequence ID" value="NZ_JACDZE010000001.1"/>
</dbReference>
<feature type="transmembrane region" description="Helical" evidence="1">
    <location>
        <begin position="7"/>
        <end position="23"/>
    </location>
</feature>
<comment type="caution">
    <text evidence="2">The sequence shown here is derived from an EMBL/GenBank/DDBJ whole genome shotgun (WGS) entry which is preliminary data.</text>
</comment>
<keyword evidence="3" id="KW-1185">Reference proteome</keyword>
<organism evidence="2 3">
    <name type="scientific">Moheibacter lacus</name>
    <dbReference type="NCBI Taxonomy" id="2745851"/>
    <lineage>
        <taxon>Bacteria</taxon>
        <taxon>Pseudomonadati</taxon>
        <taxon>Bacteroidota</taxon>
        <taxon>Flavobacteriia</taxon>
        <taxon>Flavobacteriales</taxon>
        <taxon>Weeksellaceae</taxon>
        <taxon>Moheibacter</taxon>
    </lineage>
</organism>
<keyword evidence="1" id="KW-1133">Transmembrane helix</keyword>
<dbReference type="Proteomes" id="UP000552241">
    <property type="component" value="Unassembled WGS sequence"/>
</dbReference>
<dbReference type="AlphaFoldDB" id="A0A838ZRV5"/>
<accession>A0A838ZRV5</accession>
<evidence type="ECO:0000256" key="1">
    <source>
        <dbReference type="SAM" id="Phobius"/>
    </source>
</evidence>
<evidence type="ECO:0000313" key="3">
    <source>
        <dbReference type="Proteomes" id="UP000552241"/>
    </source>
</evidence>
<reference evidence="2 3" key="1">
    <citation type="submission" date="2020-07" db="EMBL/GenBank/DDBJ databases">
        <title>Moheibacter lacus sp. nov., a member of the family Flavobacteriaceae isolated from freshwater lake sediment.</title>
        <authorList>
            <person name="Liu Y."/>
        </authorList>
    </citation>
    <scope>NUCLEOTIDE SEQUENCE [LARGE SCALE GENOMIC DNA]</scope>
    <source>
        <strain evidence="2 3">BDHS18</strain>
    </source>
</reference>
<keyword evidence="1" id="KW-0472">Membrane</keyword>
<protein>
    <submittedName>
        <fullName evidence="2">DUF2752 domain-containing protein</fullName>
    </submittedName>
</protein>
<dbReference type="Pfam" id="PF10825">
    <property type="entry name" value="DUF2752"/>
    <property type="match status" value="1"/>
</dbReference>
<feature type="transmembrane region" description="Helical" evidence="1">
    <location>
        <begin position="105"/>
        <end position="126"/>
    </location>
</feature>
<name>A0A838ZRV5_9FLAO</name>
<feature type="transmembrane region" description="Helical" evidence="1">
    <location>
        <begin position="71"/>
        <end position="93"/>
    </location>
</feature>
<dbReference type="EMBL" id="JACDZE010000001">
    <property type="protein sequence ID" value="MBA5629373.1"/>
    <property type="molecule type" value="Genomic_DNA"/>
</dbReference>
<dbReference type="InterPro" id="IPR021215">
    <property type="entry name" value="DUF2752"/>
</dbReference>
<sequence length="135" mass="15755">MKYVKIGLIMLFGGAFLFYYYNFNPSDHSEPFLSCPSKSIFGLNCPGCGSQRLIHNLLHLNFSEAFRYNPLLFILLPFVAYISWTMVSNLFFGTKIRVKILYQNWFVYLLFGTIILYGILRNLPWYPFTLLAPPD</sequence>
<proteinExistence type="predicted"/>
<gene>
    <name evidence="2" type="ORF">HU137_06255</name>
</gene>
<evidence type="ECO:0000313" key="2">
    <source>
        <dbReference type="EMBL" id="MBA5629373.1"/>
    </source>
</evidence>
<keyword evidence="1" id="KW-0812">Transmembrane</keyword>